<feature type="transmembrane region" description="Helical" evidence="1">
    <location>
        <begin position="7"/>
        <end position="25"/>
    </location>
</feature>
<dbReference type="OrthoDB" id="9785031at2"/>
<feature type="transmembrane region" description="Helical" evidence="1">
    <location>
        <begin position="126"/>
        <end position="145"/>
    </location>
</feature>
<proteinExistence type="predicted"/>
<evidence type="ECO:0000313" key="2">
    <source>
        <dbReference type="EMBL" id="CEN36240.1"/>
    </source>
</evidence>
<dbReference type="InterPro" id="IPR000462">
    <property type="entry name" value="CDP-OH_P_trans"/>
</dbReference>
<keyword evidence="1" id="KW-0472">Membrane</keyword>
<name>A0A0B7HV19_9FLAO</name>
<feature type="transmembrane region" description="Helical" evidence="1">
    <location>
        <begin position="70"/>
        <end position="87"/>
    </location>
</feature>
<dbReference type="Proteomes" id="UP000038083">
    <property type="component" value="Unassembled WGS sequence"/>
</dbReference>
<sequence>MIIPKYLILFRLLLAPTILLLAYFLKDDARSIIVVLLFLGILSDIFDGTIARKLNISSVKLRRLDSQTDLIFWISVGISAFWLNTEIIKQHTTEIICLFIMEGMCYAISFLRFGKETCTHAFLSKVWGICLLVAFVSLIGFSHGGFPLQLAIYWGLFSQLDVILIILLLPKWQNDVPSTYHAYLIRKGIAFKKSKWLNDN</sequence>
<dbReference type="InterPro" id="IPR043130">
    <property type="entry name" value="CDP-OH_PTrfase_TM_dom"/>
</dbReference>
<keyword evidence="1" id="KW-0812">Transmembrane</keyword>
<dbReference type="GO" id="GO:0016780">
    <property type="term" value="F:phosphotransferase activity, for other substituted phosphate groups"/>
    <property type="evidence" value="ECO:0007669"/>
    <property type="project" value="InterPro"/>
</dbReference>
<dbReference type="RefSeq" id="WP_018279442.1">
    <property type="nucleotide sequence ID" value="NZ_CDOF01000056.1"/>
</dbReference>
<evidence type="ECO:0008006" key="4">
    <source>
        <dbReference type="Google" id="ProtNLM"/>
    </source>
</evidence>
<feature type="transmembrane region" description="Helical" evidence="1">
    <location>
        <begin position="31"/>
        <end position="50"/>
    </location>
</feature>
<dbReference type="Gene3D" id="1.20.120.1760">
    <property type="match status" value="1"/>
</dbReference>
<feature type="transmembrane region" description="Helical" evidence="1">
    <location>
        <begin position="93"/>
        <end position="114"/>
    </location>
</feature>
<organism evidence="2 3">
    <name type="scientific">Capnocytophaga cynodegmi</name>
    <dbReference type="NCBI Taxonomy" id="28189"/>
    <lineage>
        <taxon>Bacteria</taxon>
        <taxon>Pseudomonadati</taxon>
        <taxon>Bacteroidota</taxon>
        <taxon>Flavobacteriia</taxon>
        <taxon>Flavobacteriales</taxon>
        <taxon>Flavobacteriaceae</taxon>
        <taxon>Capnocytophaga</taxon>
    </lineage>
</organism>
<accession>A0A0B7HV19</accession>
<dbReference type="EMBL" id="CDOG01000009">
    <property type="protein sequence ID" value="CEN36240.1"/>
    <property type="molecule type" value="Genomic_DNA"/>
</dbReference>
<dbReference type="AlphaFoldDB" id="A0A0B7HV19"/>
<dbReference type="GO" id="GO:0016020">
    <property type="term" value="C:membrane"/>
    <property type="evidence" value="ECO:0007669"/>
    <property type="project" value="InterPro"/>
</dbReference>
<evidence type="ECO:0000256" key="1">
    <source>
        <dbReference type="SAM" id="Phobius"/>
    </source>
</evidence>
<dbReference type="Pfam" id="PF01066">
    <property type="entry name" value="CDP-OH_P_transf"/>
    <property type="match status" value="1"/>
</dbReference>
<feature type="transmembrane region" description="Helical" evidence="1">
    <location>
        <begin position="151"/>
        <end position="169"/>
    </location>
</feature>
<gene>
    <name evidence="2" type="ORF">CCYN74_170019</name>
</gene>
<keyword evidence="1" id="KW-1133">Transmembrane helix</keyword>
<dbReference type="GO" id="GO:0008654">
    <property type="term" value="P:phospholipid biosynthetic process"/>
    <property type="evidence" value="ECO:0007669"/>
    <property type="project" value="InterPro"/>
</dbReference>
<protein>
    <recommendedName>
        <fullName evidence="4">CDP-alcohol phosphatidyltransferase</fullName>
    </recommendedName>
</protein>
<reference evidence="2 3" key="1">
    <citation type="submission" date="2015-01" db="EMBL/GenBank/DDBJ databases">
        <authorList>
            <person name="MANFREDI Pablo"/>
        </authorList>
    </citation>
    <scope>NUCLEOTIDE SEQUENCE [LARGE SCALE GENOMIC DNA]</scope>
    <source>
        <strain evidence="2 3">Ccy74</strain>
    </source>
</reference>
<evidence type="ECO:0000313" key="3">
    <source>
        <dbReference type="Proteomes" id="UP000038083"/>
    </source>
</evidence>